<evidence type="ECO:0000313" key="3">
    <source>
        <dbReference type="Proteomes" id="UP001227192"/>
    </source>
</evidence>
<feature type="signal peptide" evidence="1">
    <location>
        <begin position="1"/>
        <end position="24"/>
    </location>
</feature>
<reference evidence="2" key="2">
    <citation type="journal article" date="2016" name="Fungal Biol.">
        <title>Ochratoxin A production by Penicillium thymicola.</title>
        <authorList>
            <person name="Nguyen H.D.T."/>
            <person name="McMullin D.R."/>
            <person name="Ponomareva E."/>
            <person name="Riley R."/>
            <person name="Pomraning K.R."/>
            <person name="Baker S.E."/>
            <person name="Seifert K.A."/>
        </authorList>
    </citation>
    <scope>NUCLEOTIDE SEQUENCE</scope>
    <source>
        <strain evidence="2">DAOM 180753</strain>
    </source>
</reference>
<name>A0AAI9TK19_PENTH</name>
<organism evidence="2 3">
    <name type="scientific">Penicillium thymicola</name>
    <dbReference type="NCBI Taxonomy" id="293382"/>
    <lineage>
        <taxon>Eukaryota</taxon>
        <taxon>Fungi</taxon>
        <taxon>Dikarya</taxon>
        <taxon>Ascomycota</taxon>
        <taxon>Pezizomycotina</taxon>
        <taxon>Eurotiomycetes</taxon>
        <taxon>Eurotiomycetidae</taxon>
        <taxon>Eurotiales</taxon>
        <taxon>Aspergillaceae</taxon>
        <taxon>Penicillium</taxon>
    </lineage>
</organism>
<dbReference type="Proteomes" id="UP001227192">
    <property type="component" value="Unassembled WGS sequence"/>
</dbReference>
<accession>A0AAI9TK19</accession>
<comment type="caution">
    <text evidence="2">The sequence shown here is derived from an EMBL/GenBank/DDBJ whole genome shotgun (WGS) entry which is preliminary data.</text>
</comment>
<dbReference type="EMBL" id="LACB01000108">
    <property type="protein sequence ID" value="KAJ9488725.1"/>
    <property type="molecule type" value="Genomic_DNA"/>
</dbReference>
<feature type="chain" id="PRO_5042529159" description="Secreted protein" evidence="1">
    <location>
        <begin position="25"/>
        <end position="91"/>
    </location>
</feature>
<sequence length="91" mass="10133">MSAICMFAICYLLVCLLQVGIEHSLDGFNRAFIFPSAFDSRVQESQAKTTKTTITTITEEATGCQREREERLIPTDLQRATYLGGQPNITA</sequence>
<proteinExistence type="predicted"/>
<reference evidence="2" key="1">
    <citation type="submission" date="2015-06" db="EMBL/GenBank/DDBJ databases">
        <authorList>
            <person name="Nguyen H."/>
        </authorList>
    </citation>
    <scope>NUCLEOTIDE SEQUENCE</scope>
    <source>
        <strain evidence="2">DAOM 180753</strain>
    </source>
</reference>
<keyword evidence="1" id="KW-0732">Signal</keyword>
<evidence type="ECO:0008006" key="4">
    <source>
        <dbReference type="Google" id="ProtNLM"/>
    </source>
</evidence>
<gene>
    <name evidence="2" type="ORF">VN97_g4566</name>
</gene>
<protein>
    <recommendedName>
        <fullName evidence="4">Secreted protein</fullName>
    </recommendedName>
</protein>
<dbReference type="AlphaFoldDB" id="A0AAI9TK19"/>
<keyword evidence="3" id="KW-1185">Reference proteome</keyword>
<evidence type="ECO:0000256" key="1">
    <source>
        <dbReference type="SAM" id="SignalP"/>
    </source>
</evidence>
<evidence type="ECO:0000313" key="2">
    <source>
        <dbReference type="EMBL" id="KAJ9488725.1"/>
    </source>
</evidence>